<accession>A0A6A6JBY7</accession>
<dbReference type="GO" id="GO:0008081">
    <property type="term" value="F:phosphoric diester hydrolase activity"/>
    <property type="evidence" value="ECO:0007669"/>
    <property type="project" value="InterPro"/>
</dbReference>
<dbReference type="PANTHER" id="PTHR31571">
    <property type="entry name" value="ALTERED INHERITANCE OF MITOCHONDRIA PROTEIN 6"/>
    <property type="match status" value="1"/>
</dbReference>
<protein>
    <recommendedName>
        <fullName evidence="2">Altered inheritance of mitochondria protein 6</fullName>
    </recommendedName>
</protein>
<dbReference type="GO" id="GO:0006629">
    <property type="term" value="P:lipid metabolic process"/>
    <property type="evidence" value="ECO:0007669"/>
    <property type="project" value="InterPro"/>
</dbReference>
<gene>
    <name evidence="3" type="ORF">EI97DRAFT_425053</name>
</gene>
<dbReference type="AlphaFoldDB" id="A0A6A6JBY7"/>
<dbReference type="OrthoDB" id="4153866at2759"/>
<dbReference type="Proteomes" id="UP000800097">
    <property type="component" value="Unassembled WGS sequence"/>
</dbReference>
<dbReference type="InterPro" id="IPR051236">
    <property type="entry name" value="HAT_RTT109-like"/>
</dbReference>
<sequence>MLHGSLNGIFSFVEVFRCINYLLGLSTSCPTLETWASPNNTTHFGFVPNTTPVQCHSHNDYWHRNPLYDALSAGCVGIEADVWLFQNELFVGHNTNELTLNRTFRSLYVDPLLTLLNQLVVEESDKKLECSLRGLFEGDHCQSLVLLVDYKNHGPSIHPFVKEQLSPLREKSYLTYFNGTEVVRGPITVVATGNAPFDLLTANSTHRDIFFDAPLARLYEDPSENIGQGVVGTTSTSHFDITNSYYASTNFRKAIGTPWRGRFSEKQIQLLRGQVRGAKRRGLKPRYWGVPSWPVGLRNTVWETLIREGVDMLAGDDLMGMATGTWWDSES</sequence>
<dbReference type="GeneID" id="54550324"/>
<keyword evidence="4" id="KW-1185">Reference proteome</keyword>
<evidence type="ECO:0000313" key="4">
    <source>
        <dbReference type="Proteomes" id="UP000800097"/>
    </source>
</evidence>
<reference evidence="3" key="1">
    <citation type="journal article" date="2020" name="Stud. Mycol.">
        <title>101 Dothideomycetes genomes: a test case for predicting lifestyles and emergence of pathogens.</title>
        <authorList>
            <person name="Haridas S."/>
            <person name="Albert R."/>
            <person name="Binder M."/>
            <person name="Bloem J."/>
            <person name="Labutti K."/>
            <person name="Salamov A."/>
            <person name="Andreopoulos B."/>
            <person name="Baker S."/>
            <person name="Barry K."/>
            <person name="Bills G."/>
            <person name="Bluhm B."/>
            <person name="Cannon C."/>
            <person name="Castanera R."/>
            <person name="Culley D."/>
            <person name="Daum C."/>
            <person name="Ezra D."/>
            <person name="Gonzalez J."/>
            <person name="Henrissat B."/>
            <person name="Kuo A."/>
            <person name="Liang C."/>
            <person name="Lipzen A."/>
            <person name="Lutzoni F."/>
            <person name="Magnuson J."/>
            <person name="Mondo S."/>
            <person name="Nolan M."/>
            <person name="Ohm R."/>
            <person name="Pangilinan J."/>
            <person name="Park H.-J."/>
            <person name="Ramirez L."/>
            <person name="Alfaro M."/>
            <person name="Sun H."/>
            <person name="Tritt A."/>
            <person name="Yoshinaga Y."/>
            <person name="Zwiers L.-H."/>
            <person name="Turgeon B."/>
            <person name="Goodwin S."/>
            <person name="Spatafora J."/>
            <person name="Crous P."/>
            <person name="Grigoriev I."/>
        </authorList>
    </citation>
    <scope>NUCLEOTIDE SEQUENCE</scope>
    <source>
        <strain evidence="3">CBS 379.55</strain>
    </source>
</reference>
<dbReference type="EMBL" id="ML986513">
    <property type="protein sequence ID" value="KAF2273146.1"/>
    <property type="molecule type" value="Genomic_DNA"/>
</dbReference>
<dbReference type="RefSeq" id="XP_033650685.1">
    <property type="nucleotide sequence ID" value="XM_033797149.1"/>
</dbReference>
<evidence type="ECO:0000313" key="3">
    <source>
        <dbReference type="EMBL" id="KAF2273146.1"/>
    </source>
</evidence>
<proteinExistence type="inferred from homology"/>
<evidence type="ECO:0000256" key="1">
    <source>
        <dbReference type="ARBA" id="ARBA00008858"/>
    </source>
</evidence>
<evidence type="ECO:0000256" key="2">
    <source>
        <dbReference type="ARBA" id="ARBA00014286"/>
    </source>
</evidence>
<dbReference type="SUPFAM" id="SSF51695">
    <property type="entry name" value="PLC-like phosphodiesterases"/>
    <property type="match status" value="1"/>
</dbReference>
<organism evidence="3 4">
    <name type="scientific">Westerdykella ornata</name>
    <dbReference type="NCBI Taxonomy" id="318751"/>
    <lineage>
        <taxon>Eukaryota</taxon>
        <taxon>Fungi</taxon>
        <taxon>Dikarya</taxon>
        <taxon>Ascomycota</taxon>
        <taxon>Pezizomycotina</taxon>
        <taxon>Dothideomycetes</taxon>
        <taxon>Pleosporomycetidae</taxon>
        <taxon>Pleosporales</taxon>
        <taxon>Sporormiaceae</taxon>
        <taxon>Westerdykella</taxon>
    </lineage>
</organism>
<name>A0A6A6JBY7_WESOR</name>
<dbReference type="PANTHER" id="PTHR31571:SF1">
    <property type="entry name" value="ALTERED INHERITANCE OF MITOCHONDRIA PROTEIN 6"/>
    <property type="match status" value="1"/>
</dbReference>
<comment type="similarity">
    <text evidence="1">Belongs to the AIM6 family.</text>
</comment>
<dbReference type="InterPro" id="IPR017946">
    <property type="entry name" value="PLC-like_Pdiesterase_TIM-brl"/>
</dbReference>